<evidence type="ECO:0000256" key="1">
    <source>
        <dbReference type="SAM" id="SignalP"/>
    </source>
</evidence>
<accession>A0A9N8HGS9</accession>
<comment type="caution">
    <text evidence="2">The sequence shown here is derived from an EMBL/GenBank/DDBJ whole genome shotgun (WGS) entry which is preliminary data.</text>
</comment>
<reference evidence="2" key="1">
    <citation type="submission" date="2020-06" db="EMBL/GenBank/DDBJ databases">
        <authorList>
            <consortium name="Plant Systems Biology data submission"/>
        </authorList>
    </citation>
    <scope>NUCLEOTIDE SEQUENCE</scope>
    <source>
        <strain evidence="2">D6</strain>
    </source>
</reference>
<protein>
    <submittedName>
        <fullName evidence="2">Uncharacterized protein</fullName>
    </submittedName>
</protein>
<name>A0A9N8HGS9_9STRA</name>
<organism evidence="2 3">
    <name type="scientific">Seminavis robusta</name>
    <dbReference type="NCBI Taxonomy" id="568900"/>
    <lineage>
        <taxon>Eukaryota</taxon>
        <taxon>Sar</taxon>
        <taxon>Stramenopiles</taxon>
        <taxon>Ochrophyta</taxon>
        <taxon>Bacillariophyta</taxon>
        <taxon>Bacillariophyceae</taxon>
        <taxon>Bacillariophycidae</taxon>
        <taxon>Naviculales</taxon>
        <taxon>Naviculaceae</taxon>
        <taxon>Seminavis</taxon>
    </lineage>
</organism>
<keyword evidence="3" id="KW-1185">Reference proteome</keyword>
<evidence type="ECO:0000313" key="3">
    <source>
        <dbReference type="Proteomes" id="UP001153069"/>
    </source>
</evidence>
<gene>
    <name evidence="2" type="ORF">SEMRO_656_G182490.1</name>
</gene>
<sequence>MTSFTKQLLSLLLLASSTHAFLVGTTPITRQVTSLNEATGGWGIGQSREISSEEYAKSDRQAFQGYEMTDRGDFMRNVKSDQDAMRKAELDELMGVAKFAGIDAKDPKERLNKFEPDFLGDEDDIDLSV</sequence>
<keyword evidence="1" id="KW-0732">Signal</keyword>
<dbReference type="AlphaFoldDB" id="A0A9N8HGS9"/>
<dbReference type="OrthoDB" id="47243at2759"/>
<dbReference type="EMBL" id="CAICTM010000655">
    <property type="protein sequence ID" value="CAB9514493.1"/>
    <property type="molecule type" value="Genomic_DNA"/>
</dbReference>
<evidence type="ECO:0000313" key="2">
    <source>
        <dbReference type="EMBL" id="CAB9514493.1"/>
    </source>
</evidence>
<feature type="chain" id="PRO_5040146554" evidence="1">
    <location>
        <begin position="21"/>
        <end position="129"/>
    </location>
</feature>
<dbReference type="Proteomes" id="UP001153069">
    <property type="component" value="Unassembled WGS sequence"/>
</dbReference>
<proteinExistence type="predicted"/>
<feature type="signal peptide" evidence="1">
    <location>
        <begin position="1"/>
        <end position="20"/>
    </location>
</feature>